<dbReference type="EMBL" id="KI894036">
    <property type="protein sequence ID" value="OBR81706.1"/>
    <property type="molecule type" value="Genomic_DNA"/>
</dbReference>
<dbReference type="GO" id="GO:0032040">
    <property type="term" value="C:small-subunit processome"/>
    <property type="evidence" value="ECO:0007669"/>
    <property type="project" value="TreeGrafter"/>
</dbReference>
<evidence type="ECO:0000313" key="3">
    <source>
        <dbReference type="EMBL" id="WWC64991.1"/>
    </source>
</evidence>
<dbReference type="GO" id="GO:0003723">
    <property type="term" value="F:RNA binding"/>
    <property type="evidence" value="ECO:0007669"/>
    <property type="project" value="TreeGrafter"/>
</dbReference>
<proteinExistence type="predicted"/>
<name>A0A1A5ZV74_9TREE</name>
<feature type="compositionally biased region" description="Basic and acidic residues" evidence="1">
    <location>
        <begin position="655"/>
        <end position="668"/>
    </location>
</feature>
<dbReference type="InterPro" id="IPR001680">
    <property type="entry name" value="WD40_rpt"/>
</dbReference>
<feature type="compositionally biased region" description="Low complexity" evidence="1">
    <location>
        <begin position="916"/>
        <end position="931"/>
    </location>
</feature>
<feature type="compositionally biased region" description="Acidic residues" evidence="1">
    <location>
        <begin position="669"/>
        <end position="692"/>
    </location>
</feature>
<dbReference type="InterPro" id="IPR015943">
    <property type="entry name" value="WD40/YVTN_repeat-like_dom_sf"/>
</dbReference>
<reference evidence="3" key="2">
    <citation type="submission" date="2013-07" db="EMBL/GenBank/DDBJ databases">
        <authorList>
            <consortium name="The Broad Institute Genome Sequencing Platform"/>
            <person name="Cuomo C."/>
            <person name="Litvintseva A."/>
            <person name="Chen Y."/>
            <person name="Heitman J."/>
            <person name="Sun S."/>
            <person name="Springer D."/>
            <person name="Dromer F."/>
            <person name="Young S.K."/>
            <person name="Zeng Q."/>
            <person name="Gargeya S."/>
            <person name="Fitzgerald M."/>
            <person name="Abouelleil A."/>
            <person name="Alvarado L."/>
            <person name="Berlin A.M."/>
            <person name="Chapman S.B."/>
            <person name="Dewar J."/>
            <person name="Goldberg J."/>
            <person name="Griggs A."/>
            <person name="Gujja S."/>
            <person name="Hansen M."/>
            <person name="Howarth C."/>
            <person name="Imamovic A."/>
            <person name="Larimer J."/>
            <person name="McCowan C."/>
            <person name="Murphy C."/>
            <person name="Pearson M."/>
            <person name="Priest M."/>
            <person name="Roberts A."/>
            <person name="Saif S."/>
            <person name="Shea T."/>
            <person name="Sykes S."/>
            <person name="Wortman J."/>
            <person name="Nusbaum C."/>
            <person name="Birren B."/>
        </authorList>
    </citation>
    <scope>NUCLEOTIDE SEQUENCE</scope>
    <source>
        <strain evidence="3">CBS 10117</strain>
    </source>
</reference>
<dbReference type="SUPFAM" id="SSF50998">
    <property type="entry name" value="Quinoprotein alcohol dehydrogenase-like"/>
    <property type="match status" value="1"/>
</dbReference>
<dbReference type="Gene3D" id="2.130.10.10">
    <property type="entry name" value="YVTN repeat-like/Quinoprotein amine dehydrogenase"/>
    <property type="match status" value="2"/>
</dbReference>
<feature type="region of interest" description="Disordered" evidence="1">
    <location>
        <begin position="32"/>
        <end position="56"/>
    </location>
</feature>
<dbReference type="PANTHER" id="PTHR44163">
    <property type="entry name" value="U3 SMALL NUCLEOLAR RNA-ASSOCIATED PROTEIN 4 HOMOLOG"/>
    <property type="match status" value="1"/>
</dbReference>
<reference evidence="3" key="3">
    <citation type="submission" date="2024-02" db="EMBL/GenBank/DDBJ databases">
        <title>Comparative genomics of Cryptococcus and Kwoniella reveals pathogenesis evolution and contrasting modes of karyotype evolution via chromosome fusion or intercentromeric recombination.</title>
        <authorList>
            <person name="Coelho M.A."/>
            <person name="David-Palma M."/>
            <person name="Shea T."/>
            <person name="Bowers K."/>
            <person name="McGinley-Smith S."/>
            <person name="Mohammad A.W."/>
            <person name="Gnirke A."/>
            <person name="Yurkov A.M."/>
            <person name="Nowrousian M."/>
            <person name="Sun S."/>
            <person name="Cuomo C.A."/>
            <person name="Heitman J."/>
        </authorList>
    </citation>
    <scope>NUCLEOTIDE SEQUENCE</scope>
    <source>
        <strain evidence="3">CBS 10117</strain>
    </source>
</reference>
<keyword evidence="4" id="KW-1185">Reference proteome</keyword>
<dbReference type="GO" id="GO:0030686">
    <property type="term" value="C:90S preribosome"/>
    <property type="evidence" value="ECO:0007669"/>
    <property type="project" value="InterPro"/>
</dbReference>
<dbReference type="InterPro" id="IPR011047">
    <property type="entry name" value="Quinoprotein_ADH-like_sf"/>
</dbReference>
<reference evidence="2" key="1">
    <citation type="submission" date="2013-07" db="EMBL/GenBank/DDBJ databases">
        <title>The Genome Sequence of Cryptococcus dejecticola CBS10117.</title>
        <authorList>
            <consortium name="The Broad Institute Genome Sequencing Platform"/>
            <person name="Cuomo C."/>
            <person name="Litvintseva A."/>
            <person name="Chen Y."/>
            <person name="Heitman J."/>
            <person name="Sun S."/>
            <person name="Springer D."/>
            <person name="Dromer F."/>
            <person name="Young S.K."/>
            <person name="Zeng Q."/>
            <person name="Gargeya S."/>
            <person name="Fitzgerald M."/>
            <person name="Abouelleil A."/>
            <person name="Alvarado L."/>
            <person name="Berlin A.M."/>
            <person name="Chapman S.B."/>
            <person name="Dewar J."/>
            <person name="Goldberg J."/>
            <person name="Griggs A."/>
            <person name="Gujja S."/>
            <person name="Hansen M."/>
            <person name="Howarth C."/>
            <person name="Imamovic A."/>
            <person name="Larimer J."/>
            <person name="McCowan C."/>
            <person name="Murphy C."/>
            <person name="Pearson M."/>
            <person name="Priest M."/>
            <person name="Roberts A."/>
            <person name="Saif S."/>
            <person name="Shea T."/>
            <person name="Sykes S."/>
            <person name="Wortman J."/>
            <person name="Nusbaum C."/>
            <person name="Birren B."/>
        </authorList>
    </citation>
    <scope>NUCLEOTIDE SEQUENCE [LARGE SCALE GENOMIC DNA]</scope>
    <source>
        <strain evidence="2">CBS 10117</strain>
    </source>
</reference>
<protein>
    <recommendedName>
        <fullName evidence="5">U3 small nucleolar RNA-associated protein 4</fullName>
    </recommendedName>
</protein>
<dbReference type="GO" id="GO:0034455">
    <property type="term" value="C:t-UTP complex"/>
    <property type="evidence" value="ECO:0007669"/>
    <property type="project" value="TreeGrafter"/>
</dbReference>
<dbReference type="RefSeq" id="XP_018259548.1">
    <property type="nucleotide sequence ID" value="XM_018410880.1"/>
</dbReference>
<dbReference type="EMBL" id="CP144539">
    <property type="protein sequence ID" value="WWC64991.1"/>
    <property type="molecule type" value="Genomic_DNA"/>
</dbReference>
<feature type="region of interest" description="Disordered" evidence="1">
    <location>
        <begin position="911"/>
        <end position="949"/>
    </location>
</feature>
<sequence>MPVPTTANIPASVPLHRIRFYDHTPSPITALSFAPLPLPPPRDPSSSKGKSRDALPANGQEEYGVLILARENGEVEIWEYVKGDENNMSGNWVLEKTLPPTLTHPTISSIALVIRDPLNFHRKSHPVPKVGDLRLFTAGSDSNEMTERCLLTGKILQTYDIPSPPLWSMSVAPTHDLLCLSTSSQSLHFLSIPAPTMFNPSPRLEPPPSHLLRCDTLPSRTRTVSIAWGIPKLVKSLEDEEEWEWQNRYLITGNSDSSFRKWELPPPLNPSKPSQSNRVTLKSRAVLEKVAKSAKGGKKNQGGSAKGTIVWGVGVLPDQNFVTSDSLGNVTFWDAQSMAQKQMFRAHKADGMCLTIGPGGRSVFTSGPDQRVCQFINVPSTSSSGSQWLLTSTKRVHSHDVRALSIFPPYVPAPLAVPINPHYAPVLASGGWDMSLILTPAASPDSTARNPLGKAKGANRAIFEESFSRKMGYLSGGRANDRIAFAPQARLMLGRKERGVGIWKVLEDEGGWEKCLEMELRLRTNLVSSNISPDGKWLAVSDLYETKLFHLSIQETTLRSVRVKSFWSTLISSPLLEGLSIPSKGCGSSSMLFTSDSQRLILGLVSSGQILVLELPQEPTGQVEVVKLFTREDKIVDGRVVKGKTQPKANGVLDGVHKDVDMEDRSEAEIESDKDEDEDEDDEEDEESTSEEDAVKQSRGKENGAWISCLGVSEDSQWLAVCDLQGRTGVWNLDTLQLHATLPTFPNSPISITFPPSSPLLLLALPNNSLQFYHLEHRKLLPPSGQILELHRHLSALHSPLAGITFLPSPTSTVTVTVAGTIPTIEGEKEKGRVKTLIWGMDWLITLKMDLESMKRSSSGSNSNSRRLSDASSLVGSVGEGINGIDSPVKQGMGMSGRALRKKRAREAKELRDSLGSTTTTPINGTTPSIGGSRGAKDHDIEGDGEQDGGIKVIKDKHKNILSVGSIGSSSEIGIVERPLVDYLGELPNAFWSGSYGRA</sequence>
<organism evidence="2">
    <name type="scientific">Kwoniella dejecticola CBS 10117</name>
    <dbReference type="NCBI Taxonomy" id="1296121"/>
    <lineage>
        <taxon>Eukaryota</taxon>
        <taxon>Fungi</taxon>
        <taxon>Dikarya</taxon>
        <taxon>Basidiomycota</taxon>
        <taxon>Agaricomycotina</taxon>
        <taxon>Tremellomycetes</taxon>
        <taxon>Tremellales</taxon>
        <taxon>Cryptococcaceae</taxon>
        <taxon>Kwoniella</taxon>
    </lineage>
</organism>
<evidence type="ECO:0000256" key="1">
    <source>
        <dbReference type="SAM" id="MobiDB-lite"/>
    </source>
</evidence>
<gene>
    <name evidence="2" type="ORF">I303_07616</name>
    <name evidence="3" type="ORF">I303_107605</name>
</gene>
<dbReference type="Proteomes" id="UP000078595">
    <property type="component" value="Chromosome 10"/>
</dbReference>
<feature type="region of interest" description="Disordered" evidence="1">
    <location>
        <begin position="646"/>
        <end position="700"/>
    </location>
</feature>
<dbReference type="STRING" id="1296121.A0A1A5ZV74"/>
<dbReference type="KEGG" id="kdj:28971315"/>
<dbReference type="GO" id="GO:0000462">
    <property type="term" value="P:maturation of SSU-rRNA from tricistronic rRNA transcript (SSU-rRNA, 5.8S rRNA, LSU-rRNA)"/>
    <property type="evidence" value="ECO:0007669"/>
    <property type="project" value="InterPro"/>
</dbReference>
<evidence type="ECO:0000313" key="4">
    <source>
        <dbReference type="Proteomes" id="UP000078595"/>
    </source>
</evidence>
<evidence type="ECO:0000313" key="2">
    <source>
        <dbReference type="EMBL" id="OBR81706.1"/>
    </source>
</evidence>
<dbReference type="InterPro" id="IPR046351">
    <property type="entry name" value="UTP4"/>
</dbReference>
<accession>A0A1A5ZV74</accession>
<evidence type="ECO:0008006" key="5">
    <source>
        <dbReference type="Google" id="ProtNLM"/>
    </source>
</evidence>
<dbReference type="PANTHER" id="PTHR44163:SF1">
    <property type="entry name" value="U3 SMALL NUCLEOLAR RNA-ASSOCIATED PROTEIN 4 HOMOLOG"/>
    <property type="match status" value="1"/>
</dbReference>
<dbReference type="SMART" id="SM00320">
    <property type="entry name" value="WD40"/>
    <property type="match status" value="6"/>
</dbReference>
<dbReference type="OrthoDB" id="8883818at2759"/>
<dbReference type="AlphaFoldDB" id="A0A1A5ZV74"/>
<dbReference type="VEuPathDB" id="FungiDB:I303_07616"/>
<dbReference type="GeneID" id="28971315"/>